<sequence>MENTSSTPIREDWTGEASPTAVATLSGTGGLIVAPTKVGYILMATDGEGLERKFDAKLRKREKPGVVLCASLEQLDKLAQMTPEIREFYRKHWDDDILLGCILPWREDAEKYLPDETTKELARDVRATSCFVVRFGTPAEQIVRALWENEGKLTFASSANPSGIGNKGRVAGIGDRIENSVDVIVRGDEYVKSIQPDKTDETRHEQGVMVSMVDAEGNLVPEQHGERGVTPAPTLIRKGLDYEEIMRHLSDSFPSWDYRHGMYY</sequence>
<evidence type="ECO:0000313" key="3">
    <source>
        <dbReference type="Proteomes" id="UP000219947"/>
    </source>
</evidence>
<dbReference type="Pfam" id="PF01300">
    <property type="entry name" value="Sua5_yciO_yrdC"/>
    <property type="match status" value="1"/>
</dbReference>
<dbReference type="PROSITE" id="PS51163">
    <property type="entry name" value="YRDC"/>
    <property type="match status" value="1"/>
</dbReference>
<organism evidence="2 3">
    <name type="scientific">Rothia dentocariosa</name>
    <dbReference type="NCBI Taxonomy" id="2047"/>
    <lineage>
        <taxon>Bacteria</taxon>
        <taxon>Bacillati</taxon>
        <taxon>Actinomycetota</taxon>
        <taxon>Actinomycetes</taxon>
        <taxon>Micrococcales</taxon>
        <taxon>Micrococcaceae</taxon>
        <taxon>Rothia</taxon>
    </lineage>
</organism>
<name>A0A2A8D462_9MICC</name>
<accession>A0A2A8D462</accession>
<keyword evidence="3" id="KW-1185">Reference proteome</keyword>
<dbReference type="Proteomes" id="UP000219947">
    <property type="component" value="Unassembled WGS sequence"/>
</dbReference>
<protein>
    <submittedName>
        <fullName evidence="2">Translation factor (SUA5)</fullName>
    </submittedName>
</protein>
<dbReference type="SUPFAM" id="SSF55821">
    <property type="entry name" value="YrdC/RibB"/>
    <property type="match status" value="1"/>
</dbReference>
<dbReference type="GO" id="GO:0003725">
    <property type="term" value="F:double-stranded RNA binding"/>
    <property type="evidence" value="ECO:0007669"/>
    <property type="project" value="InterPro"/>
</dbReference>
<proteinExistence type="predicted"/>
<evidence type="ECO:0000259" key="1">
    <source>
        <dbReference type="PROSITE" id="PS51163"/>
    </source>
</evidence>
<dbReference type="Gene3D" id="3.90.870.10">
    <property type="entry name" value="DHBP synthase"/>
    <property type="match status" value="1"/>
</dbReference>
<reference evidence="2" key="1">
    <citation type="submission" date="2017-10" db="EMBL/GenBank/DDBJ databases">
        <title>Kefir isolates.</title>
        <authorList>
            <person name="Kim Y."/>
            <person name="Blasche S."/>
        </authorList>
    </citation>
    <scope>NUCLEOTIDE SEQUENCE [LARGE SCALE GENOMIC DNA]</scope>
    <source>
        <strain evidence="2">OG2-2</strain>
    </source>
</reference>
<dbReference type="EMBL" id="PDEV01000004">
    <property type="protein sequence ID" value="PEN15664.1"/>
    <property type="molecule type" value="Genomic_DNA"/>
</dbReference>
<dbReference type="InterPro" id="IPR017945">
    <property type="entry name" value="DHBP_synth_RibB-like_a/b_dom"/>
</dbReference>
<dbReference type="InterPro" id="IPR006070">
    <property type="entry name" value="Sua5-like_dom"/>
</dbReference>
<feature type="domain" description="YrdC-like" evidence="1">
    <location>
        <begin position="15"/>
        <end position="219"/>
    </location>
</feature>
<gene>
    <name evidence="2" type="ORF">CRM92_08630</name>
</gene>
<evidence type="ECO:0000313" key="2">
    <source>
        <dbReference type="EMBL" id="PEN15664.1"/>
    </source>
</evidence>
<comment type="caution">
    <text evidence="2">The sequence shown here is derived from an EMBL/GenBank/DDBJ whole genome shotgun (WGS) entry which is preliminary data.</text>
</comment>
<dbReference type="AlphaFoldDB" id="A0A2A8D462"/>
<dbReference type="RefSeq" id="WP_098042943.1">
    <property type="nucleotide sequence ID" value="NZ_PDEV01000004.1"/>
</dbReference>